<dbReference type="InterPro" id="IPR036890">
    <property type="entry name" value="HATPase_C_sf"/>
</dbReference>
<dbReference type="PANTHER" id="PTHR43304:SF1">
    <property type="entry name" value="PAC DOMAIN-CONTAINING PROTEIN"/>
    <property type="match status" value="1"/>
</dbReference>
<dbReference type="SMART" id="SM00388">
    <property type="entry name" value="HisKA"/>
    <property type="match status" value="1"/>
</dbReference>
<evidence type="ECO:0000313" key="11">
    <source>
        <dbReference type="EMBL" id="MBK1658413.1"/>
    </source>
</evidence>
<dbReference type="SUPFAM" id="SSF52172">
    <property type="entry name" value="CheY-like"/>
    <property type="match status" value="1"/>
</dbReference>
<evidence type="ECO:0000259" key="8">
    <source>
        <dbReference type="PROSITE" id="PS50110"/>
    </source>
</evidence>
<evidence type="ECO:0000256" key="1">
    <source>
        <dbReference type="ARBA" id="ARBA00000085"/>
    </source>
</evidence>
<dbReference type="PROSITE" id="PS50109">
    <property type="entry name" value="HIS_KIN"/>
    <property type="match status" value="1"/>
</dbReference>
<evidence type="ECO:0000256" key="3">
    <source>
        <dbReference type="ARBA" id="ARBA00022553"/>
    </source>
</evidence>
<dbReference type="Pfam" id="PF00072">
    <property type="entry name" value="Response_reg"/>
    <property type="match status" value="1"/>
</dbReference>
<evidence type="ECO:0000256" key="4">
    <source>
        <dbReference type="ARBA" id="ARBA00022679"/>
    </source>
</evidence>
<dbReference type="EMBL" id="NRSG01000050">
    <property type="protein sequence ID" value="MBK1658413.1"/>
    <property type="molecule type" value="Genomic_DNA"/>
</dbReference>
<feature type="domain" description="Histidine kinase" evidence="7">
    <location>
        <begin position="594"/>
        <end position="819"/>
    </location>
</feature>
<dbReference type="SUPFAM" id="SSF55785">
    <property type="entry name" value="PYP-like sensor domain (PAS domain)"/>
    <property type="match status" value="4"/>
</dbReference>
<dbReference type="Pfam" id="PF00512">
    <property type="entry name" value="HisKA"/>
    <property type="match status" value="1"/>
</dbReference>
<dbReference type="InterPro" id="IPR000014">
    <property type="entry name" value="PAS"/>
</dbReference>
<dbReference type="CDD" id="cd18161">
    <property type="entry name" value="REC_hyHK_blue-like"/>
    <property type="match status" value="1"/>
</dbReference>
<dbReference type="InterPro" id="IPR013656">
    <property type="entry name" value="PAS_4"/>
</dbReference>
<evidence type="ECO:0000313" key="12">
    <source>
        <dbReference type="Proteomes" id="UP000697995"/>
    </source>
</evidence>
<comment type="catalytic activity">
    <reaction evidence="1">
        <text>ATP + protein L-histidine = ADP + protein N-phospho-L-histidine.</text>
        <dbReference type="EC" id="2.7.13.3"/>
    </reaction>
</comment>
<dbReference type="InterPro" id="IPR013767">
    <property type="entry name" value="PAS_fold"/>
</dbReference>
<dbReference type="Gene3D" id="3.30.450.20">
    <property type="entry name" value="PAS domain"/>
    <property type="match status" value="4"/>
</dbReference>
<dbReference type="EC" id="2.7.13.3" evidence="2"/>
<dbReference type="PROSITE" id="PS50110">
    <property type="entry name" value="RESPONSE_REGULATORY"/>
    <property type="match status" value="1"/>
</dbReference>
<feature type="domain" description="PAC" evidence="10">
    <location>
        <begin position="511"/>
        <end position="563"/>
    </location>
</feature>
<dbReference type="InterPro" id="IPR011006">
    <property type="entry name" value="CheY-like_superfamily"/>
</dbReference>
<proteinExistence type="predicted"/>
<dbReference type="InterPro" id="IPR003594">
    <property type="entry name" value="HATPase_dom"/>
</dbReference>
<sequence>MGTEGGAEAFLDGLEGEIAGRLRRHDWAATPLGPIQGWPQSLRSAVGLMLAALQPAHVAWGPALTCLYNDGLIPILGAKHPDGLGRPFAVLFAEIWEEFRPLVAATMAGQAQHFVDRPVPLASRPDRPMSWFTFSWTPLRDETGAVAGFFCAATETTEKVLAERALQARRESDLRESRTEAGRQRRLYEAILSNTPDLAYVFDLDHRFIYANEGLLRMWGRRWEEAIGRTCLELGYPDWHAEMHDREIDQVVATRQPVRGEVPFTGTFGRRIYDYILVPVLGADGEVEAVAGTTRDVTGWQETVAALRDGEQRLRLVVETARDYAIFTTDAEDRIEAWWQGAEAAFGWSAEEVVGRSSAMTYTPEDRAVGVPGREVEAASVAGRAPNIRWHQRKDGTRVFIEGVRTALRGPDGRLRGFLKIGQDVTERRRVEEQLRESEARFRHMADSAPALIWMTDAGGEVVFANMHFDHVFGCPAAEMLGRGWLRLLLPEDRGAFEAAFAAAFRARRSFRAEMRVHDRVGEARWLRCEGVPRLDDAGGFLGYTFCGVDITEARLAAEELEQRVSERTAELVAVAETLRQVQKMEAVGQLTGGIAHDFNNMLQGVAGAVELARRRIAEGRTEQVPRYLEAAHQAADRAAGLTRRLLAFARRQHLDPRPVGPDGLIAGMADLIRRTVGPGIRLVLDLREDAGCVLCDANELESALLNLCINARDAMAEGGRLAIGTQRLPLSEAEVAGQDGMLPGEYIVISVADTGTGMPPEVLDRVFEPFFTTKLLGQGTGLGLSQVYGFARQTGGRVGIESRPGEGTTVRLFLPNRPPAEAPAPPPAPAAALPERAGAGEVVLLVDDEAAARGPAAERLRELGYRVLEASDGPTALRILGDGAAIDLLVTDVGLPGGMNGRQLSEAVQERRPDLPVLFITGYAGTALPPGHEVIAKPFALEALAGRVRSLLAAAAQAGAARPAGA</sequence>
<dbReference type="Gene3D" id="1.10.287.130">
    <property type="match status" value="1"/>
</dbReference>
<dbReference type="Pfam" id="PF02518">
    <property type="entry name" value="HATPase_c"/>
    <property type="match status" value="1"/>
</dbReference>
<dbReference type="InterPro" id="IPR004358">
    <property type="entry name" value="Sig_transdc_His_kin-like_C"/>
</dbReference>
<keyword evidence="5" id="KW-0418">Kinase</keyword>
<evidence type="ECO:0000259" key="7">
    <source>
        <dbReference type="PROSITE" id="PS50109"/>
    </source>
</evidence>
<keyword evidence="4" id="KW-0808">Transferase</keyword>
<dbReference type="Pfam" id="PF00989">
    <property type="entry name" value="PAS"/>
    <property type="match status" value="1"/>
</dbReference>
<evidence type="ECO:0000256" key="6">
    <source>
        <dbReference type="PROSITE-ProRule" id="PRU00169"/>
    </source>
</evidence>
<evidence type="ECO:0000259" key="9">
    <source>
        <dbReference type="PROSITE" id="PS50112"/>
    </source>
</evidence>
<dbReference type="Gene3D" id="3.30.565.10">
    <property type="entry name" value="Histidine kinase-like ATPase, C-terminal domain"/>
    <property type="match status" value="1"/>
</dbReference>
<dbReference type="InterPro" id="IPR000700">
    <property type="entry name" value="PAS-assoc_C"/>
</dbReference>
<feature type="domain" description="PAC" evidence="10">
    <location>
        <begin position="384"/>
        <end position="437"/>
    </location>
</feature>
<accession>A0ABS1CVN8</accession>
<dbReference type="InterPro" id="IPR003661">
    <property type="entry name" value="HisK_dim/P_dom"/>
</dbReference>
<reference evidence="11 12" key="1">
    <citation type="journal article" date="2020" name="Microorganisms">
        <title>Osmotic Adaptation and Compatible Solute Biosynthesis of Phototrophic Bacteria as Revealed from Genome Analyses.</title>
        <authorList>
            <person name="Imhoff J.F."/>
            <person name="Rahn T."/>
            <person name="Kunzel S."/>
            <person name="Keller A."/>
            <person name="Neulinger S.C."/>
        </authorList>
    </citation>
    <scope>NUCLEOTIDE SEQUENCE [LARGE SCALE GENOMIC DNA]</scope>
    <source>
        <strain evidence="11 12">DSM 15382</strain>
    </source>
</reference>
<dbReference type="SUPFAM" id="SSF55874">
    <property type="entry name" value="ATPase domain of HSP90 chaperone/DNA topoisomerase II/histidine kinase"/>
    <property type="match status" value="1"/>
</dbReference>
<gene>
    <name evidence="11" type="ORF">CKO45_09230</name>
</gene>
<evidence type="ECO:0000256" key="2">
    <source>
        <dbReference type="ARBA" id="ARBA00012438"/>
    </source>
</evidence>
<feature type="domain" description="PAS" evidence="9">
    <location>
        <begin position="438"/>
        <end position="508"/>
    </location>
</feature>
<dbReference type="SMART" id="SM00387">
    <property type="entry name" value="HATPase_c"/>
    <property type="match status" value="1"/>
</dbReference>
<feature type="domain" description="PAC" evidence="10">
    <location>
        <begin position="115"/>
        <end position="168"/>
    </location>
</feature>
<dbReference type="InterPro" id="IPR005467">
    <property type="entry name" value="His_kinase_dom"/>
</dbReference>
<feature type="domain" description="PAS" evidence="9">
    <location>
        <begin position="184"/>
        <end position="255"/>
    </location>
</feature>
<dbReference type="Pfam" id="PF08448">
    <property type="entry name" value="PAS_4"/>
    <property type="match status" value="3"/>
</dbReference>
<dbReference type="InterPro" id="IPR001789">
    <property type="entry name" value="Sig_transdc_resp-reg_receiver"/>
</dbReference>
<dbReference type="PROSITE" id="PS50113">
    <property type="entry name" value="PAC"/>
    <property type="match status" value="3"/>
</dbReference>
<feature type="domain" description="PAS" evidence="9">
    <location>
        <begin position="310"/>
        <end position="367"/>
    </location>
</feature>
<keyword evidence="3 6" id="KW-0597">Phosphoprotein</keyword>
<organism evidence="11 12">
    <name type="scientific">Paracraurococcus ruber</name>
    <dbReference type="NCBI Taxonomy" id="77675"/>
    <lineage>
        <taxon>Bacteria</taxon>
        <taxon>Pseudomonadati</taxon>
        <taxon>Pseudomonadota</taxon>
        <taxon>Alphaproteobacteria</taxon>
        <taxon>Acetobacterales</taxon>
        <taxon>Roseomonadaceae</taxon>
        <taxon>Paracraurococcus</taxon>
    </lineage>
</organism>
<dbReference type="NCBIfam" id="TIGR00229">
    <property type="entry name" value="sensory_box"/>
    <property type="match status" value="3"/>
</dbReference>
<dbReference type="CDD" id="cd00130">
    <property type="entry name" value="PAS"/>
    <property type="match status" value="3"/>
</dbReference>
<dbReference type="SUPFAM" id="SSF47384">
    <property type="entry name" value="Homodimeric domain of signal transducing histidine kinase"/>
    <property type="match status" value="1"/>
</dbReference>
<dbReference type="CDD" id="cd00082">
    <property type="entry name" value="HisKA"/>
    <property type="match status" value="1"/>
</dbReference>
<dbReference type="SMART" id="SM00091">
    <property type="entry name" value="PAS"/>
    <property type="match status" value="3"/>
</dbReference>
<evidence type="ECO:0000256" key="5">
    <source>
        <dbReference type="ARBA" id="ARBA00022777"/>
    </source>
</evidence>
<dbReference type="InterPro" id="IPR035965">
    <property type="entry name" value="PAS-like_dom_sf"/>
</dbReference>
<dbReference type="RefSeq" id="WP_133220133.1">
    <property type="nucleotide sequence ID" value="NZ_NRSG01000050.1"/>
</dbReference>
<dbReference type="SMART" id="SM00448">
    <property type="entry name" value="REC"/>
    <property type="match status" value="1"/>
</dbReference>
<dbReference type="PRINTS" id="PR00344">
    <property type="entry name" value="BCTRLSENSOR"/>
</dbReference>
<dbReference type="InterPro" id="IPR052162">
    <property type="entry name" value="Sensor_kinase/Photoreceptor"/>
</dbReference>
<comment type="caution">
    <text evidence="11">The sequence shown here is derived from an EMBL/GenBank/DDBJ whole genome shotgun (WGS) entry which is preliminary data.</text>
</comment>
<evidence type="ECO:0000259" key="10">
    <source>
        <dbReference type="PROSITE" id="PS50113"/>
    </source>
</evidence>
<dbReference type="InterPro" id="IPR036097">
    <property type="entry name" value="HisK_dim/P_sf"/>
</dbReference>
<dbReference type="Gene3D" id="3.40.50.2300">
    <property type="match status" value="1"/>
</dbReference>
<protein>
    <recommendedName>
        <fullName evidence="2">histidine kinase</fullName>
        <ecNumber evidence="2">2.7.13.3</ecNumber>
    </recommendedName>
</protein>
<dbReference type="PROSITE" id="PS50112">
    <property type="entry name" value="PAS"/>
    <property type="match status" value="3"/>
</dbReference>
<feature type="modified residue" description="4-aspartylphosphate" evidence="6">
    <location>
        <position position="893"/>
    </location>
</feature>
<feature type="domain" description="Response regulatory" evidence="8">
    <location>
        <begin position="843"/>
        <end position="953"/>
    </location>
</feature>
<dbReference type="Proteomes" id="UP000697995">
    <property type="component" value="Unassembled WGS sequence"/>
</dbReference>
<keyword evidence="12" id="KW-1185">Reference proteome</keyword>
<dbReference type="PANTHER" id="PTHR43304">
    <property type="entry name" value="PHYTOCHROME-LIKE PROTEIN CPH1"/>
    <property type="match status" value="1"/>
</dbReference>
<name>A0ABS1CVN8_9PROT</name>